<sequence length="589" mass="65847">MARAQPSIPVTNKEKGILLRGRLLCNIYGEYTRTSASINFQIWTSTHTREYILVALSGWSIQLGNKWGASWYQPVYTAGTTSWRPDRHQMNPSGNIQLELLLAERDCGTMTYPDSVLLVLVEAESEALYVREIHPCAAIGFAFTIKHKILLFITGFAVLKSLSKIWSHLCLFPSDLLHHLYIILMSNAKTVRIHAGACQKLVEQRVNGEITNNDFLERLQETEHGSREATPDGLTNEQAAQYRADCAALLAQNAEQDRDGHQARKVAEQAAADVHWGVLHAKINTFLPQQSASADSHFPLLTWNDEPKEFAGGFALIRKEYSSAKTEADWTRVFAVWRTGVCFLYLHQEVKLSGYLKVVTDLFHTVAHDPSVAICFDAEARDKYAKSPSHMDNCNDHNLMLLAQMFWAVPRPGSALLQEVRELVRQSVQALYARIETLVSVMSHASTAVCMVPVVNAGIPTEPKTTTNDLPRSNLSAESGTAETTQRALWAAQGPRPITSSSSAKRTAWEVFPEDEDTYMPKFCCGYLWSSSPQNNISPALYTETAPPLPLPQDPGLSPKRSLSNFRKNFILSELFVRIRTKKLSECHS</sequence>
<evidence type="ECO:0000313" key="3">
    <source>
        <dbReference type="Proteomes" id="UP001219525"/>
    </source>
</evidence>
<feature type="compositionally biased region" description="Polar residues" evidence="1">
    <location>
        <begin position="463"/>
        <end position="487"/>
    </location>
</feature>
<accession>A0AAD6Y7W2</accession>
<dbReference type="EMBL" id="JARJCW010000072">
    <property type="protein sequence ID" value="KAJ7198496.1"/>
    <property type="molecule type" value="Genomic_DNA"/>
</dbReference>
<gene>
    <name evidence="2" type="ORF">GGX14DRAFT_401863</name>
</gene>
<evidence type="ECO:0000313" key="2">
    <source>
        <dbReference type="EMBL" id="KAJ7198496.1"/>
    </source>
</evidence>
<organism evidence="2 3">
    <name type="scientific">Mycena pura</name>
    <dbReference type="NCBI Taxonomy" id="153505"/>
    <lineage>
        <taxon>Eukaryota</taxon>
        <taxon>Fungi</taxon>
        <taxon>Dikarya</taxon>
        <taxon>Basidiomycota</taxon>
        <taxon>Agaricomycotina</taxon>
        <taxon>Agaricomycetes</taxon>
        <taxon>Agaricomycetidae</taxon>
        <taxon>Agaricales</taxon>
        <taxon>Marasmiineae</taxon>
        <taxon>Mycenaceae</taxon>
        <taxon>Mycena</taxon>
    </lineage>
</organism>
<keyword evidence="3" id="KW-1185">Reference proteome</keyword>
<feature type="region of interest" description="Disordered" evidence="1">
    <location>
        <begin position="460"/>
        <end position="505"/>
    </location>
</feature>
<dbReference type="Proteomes" id="UP001219525">
    <property type="component" value="Unassembled WGS sequence"/>
</dbReference>
<comment type="caution">
    <text evidence="2">The sequence shown here is derived from an EMBL/GenBank/DDBJ whole genome shotgun (WGS) entry which is preliminary data.</text>
</comment>
<protein>
    <submittedName>
        <fullName evidence="2">Uncharacterized protein</fullName>
    </submittedName>
</protein>
<evidence type="ECO:0000256" key="1">
    <source>
        <dbReference type="SAM" id="MobiDB-lite"/>
    </source>
</evidence>
<reference evidence="2" key="1">
    <citation type="submission" date="2023-03" db="EMBL/GenBank/DDBJ databases">
        <title>Massive genome expansion in bonnet fungi (Mycena s.s.) driven by repeated elements and novel gene families across ecological guilds.</title>
        <authorList>
            <consortium name="Lawrence Berkeley National Laboratory"/>
            <person name="Harder C.B."/>
            <person name="Miyauchi S."/>
            <person name="Viragh M."/>
            <person name="Kuo A."/>
            <person name="Thoen E."/>
            <person name="Andreopoulos B."/>
            <person name="Lu D."/>
            <person name="Skrede I."/>
            <person name="Drula E."/>
            <person name="Henrissat B."/>
            <person name="Morin E."/>
            <person name="Kohler A."/>
            <person name="Barry K."/>
            <person name="LaButti K."/>
            <person name="Morin E."/>
            <person name="Salamov A."/>
            <person name="Lipzen A."/>
            <person name="Mereny Z."/>
            <person name="Hegedus B."/>
            <person name="Baldrian P."/>
            <person name="Stursova M."/>
            <person name="Weitz H."/>
            <person name="Taylor A."/>
            <person name="Grigoriev I.V."/>
            <person name="Nagy L.G."/>
            <person name="Martin F."/>
            <person name="Kauserud H."/>
        </authorList>
    </citation>
    <scope>NUCLEOTIDE SEQUENCE</scope>
    <source>
        <strain evidence="2">9144</strain>
    </source>
</reference>
<dbReference type="AlphaFoldDB" id="A0AAD6Y7W2"/>
<name>A0AAD6Y7W2_9AGAR</name>
<proteinExistence type="predicted"/>